<sequence>MKRTLRAYVFPVLMAGLLMAGCSEGVKGTESDMKKQLDADLGAVEKVTVLSTDGQEVPLALDEFLKELPEQGKDLQVSPQPLKRDEIRYTLVLYRHKLAPLVVEVGKQASQYGENTYRGPGADRFYQWIHREAGKGLLPAAVQTAVVSAEDLGQTVTLGKTQAEFLQGVLAAATPLSDKEIDQYPLYPHYRLRIDTGGRSLHITMLTPTLVSIPFGRETHYYSIQGSLFSQLTQWLPPRRTAGDAFDRLFQASKIRVEPSGDARVASVEQSATETTVEQGKAHQCVRLLKGGVALAGQPKSPGRERYRLIFSVEESEVTVHVYDRHIRFNDTWYAHERLDDELLTVLRAKK</sequence>
<protein>
    <submittedName>
        <fullName evidence="2">Uncharacterized protein</fullName>
    </submittedName>
</protein>
<name>A0A9X3TP02_9BACL</name>
<accession>A0A9X3TP02</accession>
<organism evidence="2 3">
    <name type="scientific">Brevibacillus thermoruber</name>
    <dbReference type="NCBI Taxonomy" id="33942"/>
    <lineage>
        <taxon>Bacteria</taxon>
        <taxon>Bacillati</taxon>
        <taxon>Bacillota</taxon>
        <taxon>Bacilli</taxon>
        <taxon>Bacillales</taxon>
        <taxon>Paenibacillaceae</taxon>
        <taxon>Brevibacillus</taxon>
    </lineage>
</organism>
<dbReference type="RefSeq" id="WP_271139758.1">
    <property type="nucleotide sequence ID" value="NZ_JAPYYP010000005.1"/>
</dbReference>
<gene>
    <name evidence="2" type="ORF">O3V59_06775</name>
</gene>
<dbReference type="PROSITE" id="PS51257">
    <property type="entry name" value="PROKAR_LIPOPROTEIN"/>
    <property type="match status" value="1"/>
</dbReference>
<feature type="signal peptide" evidence="1">
    <location>
        <begin position="1"/>
        <end position="20"/>
    </location>
</feature>
<proteinExistence type="predicted"/>
<keyword evidence="3" id="KW-1185">Reference proteome</keyword>
<feature type="chain" id="PRO_5040812290" evidence="1">
    <location>
        <begin position="21"/>
        <end position="351"/>
    </location>
</feature>
<dbReference type="AlphaFoldDB" id="A0A9X3TP02"/>
<evidence type="ECO:0000313" key="3">
    <source>
        <dbReference type="Proteomes" id="UP001151071"/>
    </source>
</evidence>
<evidence type="ECO:0000256" key="1">
    <source>
        <dbReference type="SAM" id="SignalP"/>
    </source>
</evidence>
<reference evidence="2" key="1">
    <citation type="submission" date="2022-12" db="EMBL/GenBank/DDBJ databases">
        <title>Draft genome sequence of the thermophilic strain Brevibacillus thermoruber HT42, isolated from Los Humeros, Puebla, Mexico, with biotechnological potential.</title>
        <authorList>
            <person name="Lara Sanchez J."/>
            <person name="Solis Palacios R."/>
            <person name="Bustos Baena A.S."/>
            <person name="Ruz Baez A.E."/>
            <person name="Espinosa Luna G."/>
            <person name="Oliart Ros R.M."/>
        </authorList>
    </citation>
    <scope>NUCLEOTIDE SEQUENCE</scope>
    <source>
        <strain evidence="2">HT42</strain>
    </source>
</reference>
<dbReference type="EMBL" id="JAPYYP010000005">
    <property type="protein sequence ID" value="MDA5108056.1"/>
    <property type="molecule type" value="Genomic_DNA"/>
</dbReference>
<dbReference type="Proteomes" id="UP001151071">
    <property type="component" value="Unassembled WGS sequence"/>
</dbReference>
<evidence type="ECO:0000313" key="2">
    <source>
        <dbReference type="EMBL" id="MDA5108056.1"/>
    </source>
</evidence>
<keyword evidence="1" id="KW-0732">Signal</keyword>
<comment type="caution">
    <text evidence="2">The sequence shown here is derived from an EMBL/GenBank/DDBJ whole genome shotgun (WGS) entry which is preliminary data.</text>
</comment>